<feature type="transmembrane region" description="Helical" evidence="1">
    <location>
        <begin position="20"/>
        <end position="41"/>
    </location>
</feature>
<feature type="transmembrane region" description="Helical" evidence="1">
    <location>
        <begin position="208"/>
        <end position="225"/>
    </location>
</feature>
<keyword evidence="1" id="KW-0472">Membrane</keyword>
<feature type="transmembrane region" description="Helical" evidence="1">
    <location>
        <begin position="117"/>
        <end position="147"/>
    </location>
</feature>
<keyword evidence="3" id="KW-1185">Reference proteome</keyword>
<keyword evidence="1" id="KW-1133">Transmembrane helix</keyword>
<reference evidence="2 3" key="1">
    <citation type="submission" date="2017-10" db="EMBL/GenBank/DDBJ databases">
        <title>Resolving the taxonomy of Roseburia spp., Eubacterium rectale and Agathobacter spp. through phylogenomic analysis.</title>
        <authorList>
            <person name="Sheridan P.O."/>
            <person name="Walker A.W."/>
            <person name="Duncan S.H."/>
            <person name="Scott K.P."/>
            <person name="Toole P.W.O."/>
            <person name="Luis P."/>
            <person name="Flint H.J."/>
        </authorList>
    </citation>
    <scope>NUCLEOTIDE SEQUENCE [LARGE SCALE GENOMIC DNA]</scope>
    <source>
        <strain evidence="2 3">JK623</strain>
    </source>
</reference>
<gene>
    <name evidence="2" type="ORF">CSX02_05530</name>
</gene>
<evidence type="ECO:0000256" key="1">
    <source>
        <dbReference type="SAM" id="Phobius"/>
    </source>
</evidence>
<keyword evidence="1" id="KW-0812">Transmembrane</keyword>
<dbReference type="EMBL" id="PDYG01000024">
    <property type="protein sequence ID" value="PHU37903.1"/>
    <property type="molecule type" value="Genomic_DNA"/>
</dbReference>
<evidence type="ECO:0000313" key="3">
    <source>
        <dbReference type="Proteomes" id="UP000224563"/>
    </source>
</evidence>
<name>A0A2G3E4A1_9FIRM</name>
<feature type="transmembrane region" description="Helical" evidence="1">
    <location>
        <begin position="245"/>
        <end position="267"/>
    </location>
</feature>
<feature type="transmembrane region" description="Helical" evidence="1">
    <location>
        <begin position="77"/>
        <end position="96"/>
    </location>
</feature>
<accession>A0A2G3E4A1</accession>
<reference evidence="2 3" key="2">
    <citation type="submission" date="2017-10" db="EMBL/GenBank/DDBJ databases">
        <authorList>
            <person name="Banno H."/>
            <person name="Chua N.-H."/>
        </authorList>
    </citation>
    <scope>NUCLEOTIDE SEQUENCE [LARGE SCALE GENOMIC DNA]</scope>
    <source>
        <strain evidence="2 3">JK623</strain>
    </source>
</reference>
<dbReference type="AlphaFoldDB" id="A0A2G3E4A1"/>
<sequence>MWNYIKIEMRRAFQSKGMLYGLLAACSISIIQIIIDVLPMLEFLQPISEITSKKDIMFPHTVFQHALPFNASSAISLYYYMIIPIFSAIPFATTLYRDQKNGYTKNVFTRTAKNNYYIAQYFSAFVSAGVVAVVPQILNVLIVAIILPSTKPYAGIGYVGIFSDCMFSVVYYKNPYIYLFIFLVIDFIVFGLLNTMALSLSSYMRSEFAVLMIPFLILQFIDFATECIEASNYSILGITMPMQPYINVSFKTVMIYCLVMVIIDVIAMRRQDMRKDWYE</sequence>
<feature type="transmembrane region" description="Helical" evidence="1">
    <location>
        <begin position="176"/>
        <end position="196"/>
    </location>
</feature>
<protein>
    <submittedName>
        <fullName evidence="2">Uncharacterized protein</fullName>
    </submittedName>
</protein>
<organism evidence="2 3">
    <name type="scientific">Agathobacter ruminis</name>
    <dbReference type="NCBI Taxonomy" id="1712665"/>
    <lineage>
        <taxon>Bacteria</taxon>
        <taxon>Bacillati</taxon>
        <taxon>Bacillota</taxon>
        <taxon>Clostridia</taxon>
        <taxon>Lachnospirales</taxon>
        <taxon>Lachnospiraceae</taxon>
        <taxon>Agathobacter</taxon>
    </lineage>
</organism>
<dbReference type="RefSeq" id="WP_099385931.1">
    <property type="nucleotide sequence ID" value="NZ_JANSWH010000086.1"/>
</dbReference>
<evidence type="ECO:0000313" key="2">
    <source>
        <dbReference type="EMBL" id="PHU37903.1"/>
    </source>
</evidence>
<comment type="caution">
    <text evidence="2">The sequence shown here is derived from an EMBL/GenBank/DDBJ whole genome shotgun (WGS) entry which is preliminary data.</text>
</comment>
<proteinExistence type="predicted"/>
<dbReference type="Proteomes" id="UP000224563">
    <property type="component" value="Unassembled WGS sequence"/>
</dbReference>